<organism evidence="5 6">
    <name type="scientific">Arthrobacter cavernae</name>
    <dbReference type="NCBI Taxonomy" id="2817681"/>
    <lineage>
        <taxon>Bacteria</taxon>
        <taxon>Bacillati</taxon>
        <taxon>Actinomycetota</taxon>
        <taxon>Actinomycetes</taxon>
        <taxon>Micrococcales</taxon>
        <taxon>Micrococcaceae</taxon>
        <taxon>Arthrobacter</taxon>
    </lineage>
</organism>
<keyword evidence="2" id="KW-0119">Carbohydrate metabolism</keyword>
<keyword evidence="1" id="KW-0378">Hydrolase</keyword>
<dbReference type="InterPro" id="IPR013783">
    <property type="entry name" value="Ig-like_fold"/>
</dbReference>
<dbReference type="GO" id="GO:0016798">
    <property type="term" value="F:hydrolase activity, acting on glycosyl bonds"/>
    <property type="evidence" value="ECO:0007669"/>
    <property type="project" value="UniProtKB-KW"/>
</dbReference>
<evidence type="ECO:0000313" key="5">
    <source>
        <dbReference type="EMBL" id="MBO1269590.1"/>
    </source>
</evidence>
<dbReference type="GO" id="GO:0000272">
    <property type="term" value="P:polysaccharide catabolic process"/>
    <property type="evidence" value="ECO:0007669"/>
    <property type="project" value="UniProtKB-KW"/>
</dbReference>
<name>A0A939HJD3_9MICC</name>
<evidence type="ECO:0000313" key="6">
    <source>
        <dbReference type="Proteomes" id="UP000664164"/>
    </source>
</evidence>
<dbReference type="AlphaFoldDB" id="A0A939HJD3"/>
<feature type="signal peptide" evidence="3">
    <location>
        <begin position="1"/>
        <end position="26"/>
    </location>
</feature>
<dbReference type="InterPro" id="IPR003961">
    <property type="entry name" value="FN3_dom"/>
</dbReference>
<dbReference type="PROSITE" id="PS50853">
    <property type="entry name" value="FN3"/>
    <property type="match status" value="1"/>
</dbReference>
<feature type="domain" description="Fibronectin type-III" evidence="4">
    <location>
        <begin position="297"/>
        <end position="399"/>
    </location>
</feature>
<dbReference type="GO" id="GO:0016020">
    <property type="term" value="C:membrane"/>
    <property type="evidence" value="ECO:0007669"/>
    <property type="project" value="InterPro"/>
</dbReference>
<dbReference type="Gene3D" id="2.60.40.10">
    <property type="entry name" value="Immunoglobulins"/>
    <property type="match status" value="3"/>
</dbReference>
<protein>
    <submittedName>
        <fullName evidence="5">Ig domain-containing protein</fullName>
    </submittedName>
</protein>
<evidence type="ECO:0000259" key="4">
    <source>
        <dbReference type="PROSITE" id="PS50853"/>
    </source>
</evidence>
<feature type="chain" id="PRO_5036983490" evidence="3">
    <location>
        <begin position="27"/>
        <end position="583"/>
    </location>
</feature>
<gene>
    <name evidence="5" type="ORF">J1902_16735</name>
</gene>
<dbReference type="InterPro" id="IPR036116">
    <property type="entry name" value="FN3_sf"/>
</dbReference>
<keyword evidence="2" id="KW-0624">Polysaccharide degradation</keyword>
<keyword evidence="6" id="KW-1185">Reference proteome</keyword>
<dbReference type="InterPro" id="IPR015919">
    <property type="entry name" value="Cadherin-like_sf"/>
</dbReference>
<evidence type="ECO:0000256" key="1">
    <source>
        <dbReference type="ARBA" id="ARBA00023295"/>
    </source>
</evidence>
<dbReference type="SUPFAM" id="SSF49265">
    <property type="entry name" value="Fibronectin type III"/>
    <property type="match status" value="1"/>
</dbReference>
<proteinExistence type="predicted"/>
<keyword evidence="1" id="KW-0326">Glycosidase</keyword>
<dbReference type="Pfam" id="PF05345">
    <property type="entry name" value="He_PIG"/>
    <property type="match status" value="2"/>
</dbReference>
<dbReference type="RefSeq" id="WP_207617446.1">
    <property type="nucleotide sequence ID" value="NZ_JAFNLL010000050.1"/>
</dbReference>
<comment type="caution">
    <text evidence="5">The sequence shown here is derived from an EMBL/GenBank/DDBJ whole genome shotgun (WGS) entry which is preliminary data.</text>
</comment>
<dbReference type="GO" id="GO:0005509">
    <property type="term" value="F:calcium ion binding"/>
    <property type="evidence" value="ECO:0007669"/>
    <property type="project" value="InterPro"/>
</dbReference>
<dbReference type="Proteomes" id="UP000664164">
    <property type="component" value="Unassembled WGS sequence"/>
</dbReference>
<accession>A0A939HJD3</accession>
<reference evidence="5" key="1">
    <citation type="submission" date="2021-03" db="EMBL/GenBank/DDBJ databases">
        <title>A new species, PO-11, isolated from a karst cave deposit.</title>
        <authorList>
            <person name="Zhaoxiaoyong W."/>
        </authorList>
    </citation>
    <scope>NUCLEOTIDE SEQUENCE</scope>
    <source>
        <strain evidence="5">PO-11</strain>
    </source>
</reference>
<keyword evidence="3" id="KW-0732">Signal</keyword>
<evidence type="ECO:0000256" key="2">
    <source>
        <dbReference type="ARBA" id="ARBA00023326"/>
    </source>
</evidence>
<evidence type="ECO:0000256" key="3">
    <source>
        <dbReference type="SAM" id="SignalP"/>
    </source>
</evidence>
<sequence>MRQSAIVAALLLAFVSTFVMVDPAYAAVSVSRAEVSGSNLRIEGAAIANRDITVDGVIMGRSDSGGQFRIDRSPFTPPADCTVDVNDGSATPRVTTLSGCAVTAPPPPSAFAIDDRPLPDGNVGTDYNNFVTATGGNGTPYRWSIAAGALPAGLALSDFASASGLISGRPTTVQVSTFTVRATDQAGNSTTRQFTITINQARPLVITSPPQLPAGTVGAAYAVGVFADGGTTPYTWAQTAGTLPPGLALQASPGRIQGTPSAAGTFSFTLRVNDSAGQSATGTFSITVNAPAPPPAPPGTPSLVSPADGASVITPFSISWTAVPDPVGITHYNWSVSTVSNFATTAAVGTTPGDVTQATVNNLANGTYFWRVQAVNAAFGAGAFSAVRSFIVTGTTNPPALSGFSVNPANVTGGSPATGTVSITLPAPAGGTTIGLANSQPSVATLPASITVAAGQTSATFTVTTQPVTSSFTVVITATLGGDNRFVFLSVAPASPPPAADTVAIQRAEYDANKRTLMVEATSTNASATLTVFNTATNVQIGTLANQGGGRYQATFSNVATNPGNVTVKSSLGGAASRNVTVK</sequence>
<dbReference type="SUPFAM" id="SSF49313">
    <property type="entry name" value="Cadherin-like"/>
    <property type="match status" value="2"/>
</dbReference>
<dbReference type="EMBL" id="JAFNLL010000050">
    <property type="protein sequence ID" value="MBO1269590.1"/>
    <property type="molecule type" value="Genomic_DNA"/>
</dbReference>